<gene>
    <name evidence="1" type="ORF">Fot_54387</name>
</gene>
<evidence type="ECO:0000313" key="1">
    <source>
        <dbReference type="EMBL" id="KAL2459643.1"/>
    </source>
</evidence>
<dbReference type="Proteomes" id="UP001604277">
    <property type="component" value="Unassembled WGS sequence"/>
</dbReference>
<comment type="caution">
    <text evidence="1">The sequence shown here is derived from an EMBL/GenBank/DDBJ whole genome shotgun (WGS) entry which is preliminary data.</text>
</comment>
<protein>
    <submittedName>
        <fullName evidence="1">Uncharacterized protein</fullName>
    </submittedName>
</protein>
<organism evidence="1 2">
    <name type="scientific">Forsythia ovata</name>
    <dbReference type="NCBI Taxonomy" id="205694"/>
    <lineage>
        <taxon>Eukaryota</taxon>
        <taxon>Viridiplantae</taxon>
        <taxon>Streptophyta</taxon>
        <taxon>Embryophyta</taxon>
        <taxon>Tracheophyta</taxon>
        <taxon>Spermatophyta</taxon>
        <taxon>Magnoliopsida</taxon>
        <taxon>eudicotyledons</taxon>
        <taxon>Gunneridae</taxon>
        <taxon>Pentapetalae</taxon>
        <taxon>asterids</taxon>
        <taxon>lamiids</taxon>
        <taxon>Lamiales</taxon>
        <taxon>Oleaceae</taxon>
        <taxon>Forsythieae</taxon>
        <taxon>Forsythia</taxon>
    </lineage>
</organism>
<accession>A0ABD1P6Z4</accession>
<dbReference type="AlphaFoldDB" id="A0ABD1P6Z4"/>
<name>A0ABD1P6Z4_9LAMI</name>
<reference evidence="2" key="1">
    <citation type="submission" date="2024-07" db="EMBL/GenBank/DDBJ databases">
        <title>Two chromosome-level genome assemblies of Korean endemic species Abeliophyllum distichum and Forsythia ovata (Oleaceae).</title>
        <authorList>
            <person name="Jang H."/>
        </authorList>
    </citation>
    <scope>NUCLEOTIDE SEQUENCE [LARGE SCALE GENOMIC DNA]</scope>
</reference>
<sequence>MKTNVSLIHYICRLFEIVVHWKGSRLVDIRLRVRGSWHGGKCGLHRVTGNFPAIAAMSLLTSYNCDQLIIILLTSELKMAIEKFTCPGAFGTLFVISFGCIGVVHRLDVLGLVCMEIIQDELKNGNNLKFEVVNFVRMVSSACSEKTCRLAKSSFKPGLKSKLG</sequence>
<evidence type="ECO:0000313" key="2">
    <source>
        <dbReference type="Proteomes" id="UP001604277"/>
    </source>
</evidence>
<keyword evidence="2" id="KW-1185">Reference proteome</keyword>
<dbReference type="EMBL" id="JBFOLJ010000021">
    <property type="protein sequence ID" value="KAL2459643.1"/>
    <property type="molecule type" value="Genomic_DNA"/>
</dbReference>
<proteinExistence type="predicted"/>